<dbReference type="InterPro" id="IPR005828">
    <property type="entry name" value="MFS_sugar_transport-like"/>
</dbReference>
<protein>
    <submittedName>
        <fullName evidence="7">Probable plastidic glucose transporter 3</fullName>
    </submittedName>
</protein>
<dbReference type="Proteomes" id="UP001151760">
    <property type="component" value="Unassembled WGS sequence"/>
</dbReference>
<comment type="caution">
    <text evidence="7">The sequence shown here is derived from an EMBL/GenBank/DDBJ whole genome shotgun (WGS) entry which is preliminary data.</text>
</comment>
<keyword evidence="7" id="KW-0762">Sugar transport</keyword>
<evidence type="ECO:0000256" key="3">
    <source>
        <dbReference type="ARBA" id="ARBA00022989"/>
    </source>
</evidence>
<keyword evidence="2" id="KW-0812">Transmembrane</keyword>
<keyword evidence="3" id="KW-1133">Transmembrane helix</keyword>
<keyword evidence="8" id="KW-1185">Reference proteome</keyword>
<comment type="subcellular location">
    <subcellularLocation>
        <location evidence="1">Membrane</location>
    </subcellularLocation>
</comment>
<gene>
    <name evidence="7" type="ORF">Tco_1028627</name>
</gene>
<evidence type="ECO:0000256" key="2">
    <source>
        <dbReference type="ARBA" id="ARBA00022692"/>
    </source>
</evidence>
<reference evidence="7" key="2">
    <citation type="submission" date="2022-01" db="EMBL/GenBank/DDBJ databases">
        <authorList>
            <person name="Yamashiro T."/>
            <person name="Shiraishi A."/>
            <person name="Satake H."/>
            <person name="Nakayama K."/>
        </authorList>
    </citation>
    <scope>NUCLEOTIDE SEQUENCE</scope>
</reference>
<dbReference type="Gene3D" id="1.20.1250.20">
    <property type="entry name" value="MFS general substrate transporter like domains"/>
    <property type="match status" value="1"/>
</dbReference>
<accession>A0ABQ5G1F1</accession>
<dbReference type="Pfam" id="PF00083">
    <property type="entry name" value="Sugar_tr"/>
    <property type="match status" value="1"/>
</dbReference>
<evidence type="ECO:0000256" key="6">
    <source>
        <dbReference type="SAM" id="MobiDB-lite"/>
    </source>
</evidence>
<feature type="region of interest" description="Disordered" evidence="6">
    <location>
        <begin position="125"/>
        <end position="159"/>
    </location>
</feature>
<evidence type="ECO:0000256" key="1">
    <source>
        <dbReference type="ARBA" id="ARBA00004370"/>
    </source>
</evidence>
<reference evidence="7" key="1">
    <citation type="journal article" date="2022" name="Int. J. Mol. Sci.">
        <title>Draft Genome of Tanacetum Coccineum: Genomic Comparison of Closely Related Tanacetum-Family Plants.</title>
        <authorList>
            <person name="Yamashiro T."/>
            <person name="Shiraishi A."/>
            <person name="Nakayama K."/>
            <person name="Satake H."/>
        </authorList>
    </citation>
    <scope>NUCLEOTIDE SEQUENCE</scope>
</reference>
<feature type="compositionally biased region" description="Polar residues" evidence="6">
    <location>
        <begin position="125"/>
        <end position="149"/>
    </location>
</feature>
<evidence type="ECO:0000256" key="4">
    <source>
        <dbReference type="ARBA" id="ARBA00023136"/>
    </source>
</evidence>
<organism evidence="7 8">
    <name type="scientific">Tanacetum coccineum</name>
    <dbReference type="NCBI Taxonomy" id="301880"/>
    <lineage>
        <taxon>Eukaryota</taxon>
        <taxon>Viridiplantae</taxon>
        <taxon>Streptophyta</taxon>
        <taxon>Embryophyta</taxon>
        <taxon>Tracheophyta</taxon>
        <taxon>Spermatophyta</taxon>
        <taxon>Magnoliopsida</taxon>
        <taxon>eudicotyledons</taxon>
        <taxon>Gunneridae</taxon>
        <taxon>Pentapetalae</taxon>
        <taxon>asterids</taxon>
        <taxon>campanulids</taxon>
        <taxon>Asterales</taxon>
        <taxon>Asteraceae</taxon>
        <taxon>Asteroideae</taxon>
        <taxon>Anthemideae</taxon>
        <taxon>Anthemidinae</taxon>
        <taxon>Tanacetum</taxon>
    </lineage>
</organism>
<keyword evidence="4" id="KW-0472">Membrane</keyword>
<name>A0ABQ5G1F1_9ASTR</name>
<sequence>MHYDFEMECKTMVVSKKPNLEIGNTFCHPSSTDVGRCGSGFPLNMHIVGEDIVISSCMTNNARAEATKLLSDSCSQVQLNKTKSEVTFSGKQNPFAKGKNLMNTQVTHCDTFVAPSNVFWEKNHATSCQQPTNHPNVQQAKSPSQSRYSTQKKSRKLQQGQRSLLDSVVHTDSIATILLIRNIESKRLLSKDTSSTLCLCIDMAINILFFHVQDGDDRHGAVFIGSALLALQQFFGINVVFYFSSTVFKSARSSPDIANMLANLSGSLVAMSLLDIEGERMPMYMRSINIDMYVTSEFLSPTQVLKE</sequence>
<keyword evidence="7" id="KW-0813">Transport</keyword>
<dbReference type="InterPro" id="IPR036259">
    <property type="entry name" value="MFS_trans_sf"/>
</dbReference>
<evidence type="ECO:0000256" key="5">
    <source>
        <dbReference type="ARBA" id="ARBA00044504"/>
    </source>
</evidence>
<proteinExistence type="inferred from homology"/>
<dbReference type="EMBL" id="BQNB010017980">
    <property type="protein sequence ID" value="GJT69341.1"/>
    <property type="molecule type" value="Genomic_DNA"/>
</dbReference>
<comment type="similarity">
    <text evidence="5">Belongs to the major facilitator superfamily. Phosphate:H(+) symporter (TC 2.A.1.9) family.</text>
</comment>
<evidence type="ECO:0000313" key="8">
    <source>
        <dbReference type="Proteomes" id="UP001151760"/>
    </source>
</evidence>
<evidence type="ECO:0000313" key="7">
    <source>
        <dbReference type="EMBL" id="GJT69341.1"/>
    </source>
</evidence>